<feature type="region of interest" description="Disordered" evidence="1">
    <location>
        <begin position="35"/>
        <end position="61"/>
    </location>
</feature>
<reference evidence="2" key="1">
    <citation type="journal article" date="2020" name="Stud. Mycol.">
        <title>101 Dothideomycetes genomes: a test case for predicting lifestyles and emergence of pathogens.</title>
        <authorList>
            <person name="Haridas S."/>
            <person name="Albert R."/>
            <person name="Binder M."/>
            <person name="Bloem J."/>
            <person name="Labutti K."/>
            <person name="Salamov A."/>
            <person name="Andreopoulos B."/>
            <person name="Baker S."/>
            <person name="Barry K."/>
            <person name="Bills G."/>
            <person name="Bluhm B."/>
            <person name="Cannon C."/>
            <person name="Castanera R."/>
            <person name="Culley D."/>
            <person name="Daum C."/>
            <person name="Ezra D."/>
            <person name="Gonzalez J."/>
            <person name="Henrissat B."/>
            <person name="Kuo A."/>
            <person name="Liang C."/>
            <person name="Lipzen A."/>
            <person name="Lutzoni F."/>
            <person name="Magnuson J."/>
            <person name="Mondo S."/>
            <person name="Nolan M."/>
            <person name="Ohm R."/>
            <person name="Pangilinan J."/>
            <person name="Park H.-J."/>
            <person name="Ramirez L."/>
            <person name="Alfaro M."/>
            <person name="Sun H."/>
            <person name="Tritt A."/>
            <person name="Yoshinaga Y."/>
            <person name="Zwiers L.-H."/>
            <person name="Turgeon B."/>
            <person name="Goodwin S."/>
            <person name="Spatafora J."/>
            <person name="Crous P."/>
            <person name="Grigoriev I."/>
        </authorList>
    </citation>
    <scope>NUCLEOTIDE SEQUENCE</scope>
    <source>
        <strain evidence="2">Tuck. ex Michener</strain>
    </source>
</reference>
<dbReference type="Proteomes" id="UP000800092">
    <property type="component" value="Unassembled WGS sequence"/>
</dbReference>
<keyword evidence="3" id="KW-1185">Reference proteome</keyword>
<evidence type="ECO:0000313" key="2">
    <source>
        <dbReference type="EMBL" id="KAF2234696.1"/>
    </source>
</evidence>
<accession>A0A6A6H9C4</accession>
<evidence type="ECO:0000313" key="3">
    <source>
        <dbReference type="Proteomes" id="UP000800092"/>
    </source>
</evidence>
<gene>
    <name evidence="2" type="ORF">EV356DRAFT_141067</name>
</gene>
<dbReference type="EMBL" id="ML991796">
    <property type="protein sequence ID" value="KAF2234696.1"/>
    <property type="molecule type" value="Genomic_DNA"/>
</dbReference>
<dbReference type="AlphaFoldDB" id="A0A6A6H9C4"/>
<proteinExistence type="predicted"/>
<organism evidence="2 3">
    <name type="scientific">Viridothelium virens</name>
    <name type="common">Speckled blister lichen</name>
    <name type="synonym">Trypethelium virens</name>
    <dbReference type="NCBI Taxonomy" id="1048519"/>
    <lineage>
        <taxon>Eukaryota</taxon>
        <taxon>Fungi</taxon>
        <taxon>Dikarya</taxon>
        <taxon>Ascomycota</taxon>
        <taxon>Pezizomycotina</taxon>
        <taxon>Dothideomycetes</taxon>
        <taxon>Dothideomycetes incertae sedis</taxon>
        <taxon>Trypetheliales</taxon>
        <taxon>Trypetheliaceae</taxon>
        <taxon>Viridothelium</taxon>
    </lineage>
</organism>
<evidence type="ECO:0000256" key="1">
    <source>
        <dbReference type="SAM" id="MobiDB-lite"/>
    </source>
</evidence>
<name>A0A6A6H9C4_VIRVR</name>
<sequence length="61" mass="6768">MYRDASALRPYSSSSYIAISCKGFAHSAKHRSRTSNLMAGLSRRPGPSARYPLFSNENASW</sequence>
<dbReference type="PROSITE" id="PS51257">
    <property type="entry name" value="PROKAR_LIPOPROTEIN"/>
    <property type="match status" value="1"/>
</dbReference>
<protein>
    <submittedName>
        <fullName evidence="2">Uncharacterized protein</fullName>
    </submittedName>
</protein>